<evidence type="ECO:0000313" key="1">
    <source>
        <dbReference type="EMBL" id="VFS45983.1"/>
    </source>
</evidence>
<sequence>MTDGVIDLQGQGAIGVEVSNGGTVNLSGTAVPKFADNDSGITDQIAFRIIGDDASITTNVGTGTLLDASGTNSTLFRIEQSAQQTGILQMKTSGTGSRGIWATDAGTSVVADAGSDFQVLGARAQGVYITGGATGLMNSGVSVNLVGFGAVVGEVDGNEYALDGSVTNVDTGSKLTNKADITTPLRDAIGFITRNKGLMVNTGNINFTAGNNNIGVWVDNGKFDNQGNEIKVNGVVLYVEGTDSVITSSGGKLLATDGEAAIKLGNGASLDLAGSGFGIIEGQGLAHGVFT</sequence>
<dbReference type="AlphaFoldDB" id="A0A484ZEP3"/>
<dbReference type="Proteomes" id="UP000373449">
    <property type="component" value="Unassembled WGS sequence"/>
</dbReference>
<dbReference type="EMBL" id="CAADJA010000002">
    <property type="protein sequence ID" value="VFS45983.1"/>
    <property type="molecule type" value="Genomic_DNA"/>
</dbReference>
<gene>
    <name evidence="1" type="ORF">NCTC12282_00870</name>
</gene>
<accession>A0A484ZEP3</accession>
<reference evidence="1 2" key="1">
    <citation type="submission" date="2019-03" db="EMBL/GenBank/DDBJ databases">
        <authorList>
            <consortium name="Pathogen Informatics"/>
        </authorList>
    </citation>
    <scope>NUCLEOTIDE SEQUENCE [LARGE SCALE GENOMIC DNA]</scope>
    <source>
        <strain evidence="1 2">NCTC12282</strain>
    </source>
</reference>
<evidence type="ECO:0000313" key="2">
    <source>
        <dbReference type="Proteomes" id="UP000373449"/>
    </source>
</evidence>
<protein>
    <submittedName>
        <fullName evidence="1">Uncharacterized protein</fullName>
    </submittedName>
</protein>
<proteinExistence type="predicted"/>
<organism evidence="1 2">
    <name type="scientific">Budvicia aquatica</name>
    <dbReference type="NCBI Taxonomy" id="82979"/>
    <lineage>
        <taxon>Bacteria</taxon>
        <taxon>Pseudomonadati</taxon>
        <taxon>Pseudomonadota</taxon>
        <taxon>Gammaproteobacteria</taxon>
        <taxon>Enterobacterales</taxon>
        <taxon>Budviciaceae</taxon>
        <taxon>Budvicia</taxon>
    </lineage>
</organism>
<name>A0A484ZEP3_9GAMM</name>